<dbReference type="GO" id="GO:0019441">
    <property type="term" value="P:L-tryptophan catabolic process to kynurenine"/>
    <property type="evidence" value="ECO:0007669"/>
    <property type="project" value="UniProtKB-UniRule"/>
</dbReference>
<keyword evidence="1 3" id="KW-0223">Dioxygenase</keyword>
<dbReference type="Pfam" id="PF03301">
    <property type="entry name" value="Trp_dioxygenase"/>
    <property type="match status" value="1"/>
</dbReference>
<dbReference type="SUPFAM" id="SSF140959">
    <property type="entry name" value="Indolic compounds 2,3-dioxygenase-like"/>
    <property type="match status" value="1"/>
</dbReference>
<evidence type="ECO:0000313" key="4">
    <source>
        <dbReference type="Proteomes" id="UP000589036"/>
    </source>
</evidence>
<evidence type="ECO:0000256" key="1">
    <source>
        <dbReference type="HAMAP-Rule" id="MF_01972"/>
    </source>
</evidence>
<dbReference type="PANTHER" id="PTHR10138:SF0">
    <property type="entry name" value="TRYPTOPHAN 2,3-DIOXYGENASE"/>
    <property type="match status" value="1"/>
</dbReference>
<accession>A0A852TY42</accession>
<dbReference type="GO" id="GO:0046872">
    <property type="term" value="F:metal ion binding"/>
    <property type="evidence" value="ECO:0007669"/>
    <property type="project" value="UniProtKB-KW"/>
</dbReference>
<feature type="binding site" description="axial binding residue" evidence="1">
    <location>
        <position position="257"/>
    </location>
    <ligand>
        <name>heme</name>
        <dbReference type="ChEBI" id="CHEBI:30413"/>
    </ligand>
    <ligandPart>
        <name>Fe</name>
        <dbReference type="ChEBI" id="CHEBI:18248"/>
    </ligandPart>
</feature>
<evidence type="ECO:0000313" key="3">
    <source>
        <dbReference type="EMBL" id="NYE48919.1"/>
    </source>
</evidence>
<protein>
    <recommendedName>
        <fullName evidence="1">Tryptophan 2,3-dioxygenase</fullName>
        <shortName evidence="1">TDO</shortName>
        <ecNumber evidence="1">1.13.11.11</ecNumber>
    </recommendedName>
    <alternativeName>
        <fullName evidence="1">Tryptamin 2,3-dioxygenase</fullName>
    </alternativeName>
    <alternativeName>
        <fullName evidence="1">Tryptophan oxygenase</fullName>
        <shortName evidence="1">TO</shortName>
        <shortName evidence="1">TRPO</shortName>
    </alternativeName>
    <alternativeName>
        <fullName evidence="1">Tryptophan pyrrolase</fullName>
    </alternativeName>
    <alternativeName>
        <fullName evidence="1">Tryptophanase</fullName>
    </alternativeName>
</protein>
<comment type="subunit">
    <text evidence="1">Homotetramer.</text>
</comment>
<comment type="function">
    <text evidence="1">Heme-dependent dioxygenase that catalyzes the oxidative cleavage of the L-tryptophan (L-Trp) pyrrole ring and converts L-tryptophan to N-formyl-L-kynurenine. Catalyzes the oxidative cleavage of the indole moiety.</text>
</comment>
<gene>
    <name evidence="1" type="primary">kynA</name>
    <name evidence="3" type="ORF">HDA32_004039</name>
</gene>
<dbReference type="Proteomes" id="UP000589036">
    <property type="component" value="Unassembled WGS sequence"/>
</dbReference>
<dbReference type="PANTHER" id="PTHR10138">
    <property type="entry name" value="TRYPTOPHAN 2,3-DIOXYGENASE"/>
    <property type="match status" value="1"/>
</dbReference>
<comment type="caution">
    <text evidence="3">The sequence shown here is derived from an EMBL/GenBank/DDBJ whole genome shotgun (WGS) entry which is preliminary data.</text>
</comment>
<reference evidence="3 4" key="1">
    <citation type="submission" date="2020-07" db="EMBL/GenBank/DDBJ databases">
        <title>Sequencing the genomes of 1000 actinobacteria strains.</title>
        <authorList>
            <person name="Klenk H.-P."/>
        </authorList>
    </citation>
    <scope>NUCLEOTIDE SEQUENCE [LARGE SCALE GENOMIC DNA]</scope>
    <source>
        <strain evidence="3 4">CXB654</strain>
    </source>
</reference>
<keyword evidence="1" id="KW-0479">Metal-binding</keyword>
<keyword evidence="1" id="KW-0408">Iron</keyword>
<dbReference type="Gene3D" id="1.20.58.480">
    <property type="match status" value="1"/>
</dbReference>
<evidence type="ECO:0000256" key="2">
    <source>
        <dbReference type="SAM" id="MobiDB-lite"/>
    </source>
</evidence>
<dbReference type="AlphaFoldDB" id="A0A852TY42"/>
<keyword evidence="4" id="KW-1185">Reference proteome</keyword>
<dbReference type="HAMAP" id="MF_01972">
    <property type="entry name" value="T23O"/>
    <property type="match status" value="1"/>
</dbReference>
<comment type="pathway">
    <text evidence="1">Amino-acid degradation; L-tryptophan degradation via kynurenine pathway; L-kynurenine from L-tryptophan: step 1/2.</text>
</comment>
<sequence length="299" mass="33172">MVPPPAATRGPDRRAAAAERADRADRNHGRPTLSFGDDGPTPYVDYAGIDALLGLQRPRSAEPAETAFIIATQVMELLFTLIRHEWEQARDALDADDVAGALAALRRGRGAQDVLVDSWELLATLKPTEFNRFRDGLGESSGFQSYTYRHLEFLLGNKSAAMVRPHRAMPDVRAGLERSLGEPSLYDAALRLLHRRGLPVPEERAERDWSRPYEPHPGVERAWAEVYADDRPGNELLDLAEALLDTAEHVTRWRQRHLTAVKRAMGAKPGTGGSSGLEWLSRAALSDVFPELWSLRTAV</sequence>
<comment type="caution">
    <text evidence="1">Lacks conserved residue(s) required for the propagation of feature annotation.</text>
</comment>
<dbReference type="InterPro" id="IPR037217">
    <property type="entry name" value="Trp/Indoleamine_2_3_dOase-like"/>
</dbReference>
<dbReference type="RefSeq" id="WP_179644665.1">
    <property type="nucleotide sequence ID" value="NZ_BAAAYY010000031.1"/>
</dbReference>
<dbReference type="GO" id="GO:0019442">
    <property type="term" value="P:L-tryptophan catabolic process to acetyl-CoA"/>
    <property type="evidence" value="ECO:0007669"/>
    <property type="project" value="TreeGrafter"/>
</dbReference>
<comment type="catalytic activity">
    <reaction evidence="1">
        <text>L-tryptophan + O2 = N-formyl-L-kynurenine</text>
        <dbReference type="Rhea" id="RHEA:24536"/>
        <dbReference type="ChEBI" id="CHEBI:15379"/>
        <dbReference type="ChEBI" id="CHEBI:57912"/>
        <dbReference type="ChEBI" id="CHEBI:58629"/>
        <dbReference type="EC" id="1.13.11.11"/>
    </reaction>
</comment>
<feature type="compositionally biased region" description="Basic and acidic residues" evidence="2">
    <location>
        <begin position="10"/>
        <end position="28"/>
    </location>
</feature>
<feature type="region of interest" description="Disordered" evidence="2">
    <location>
        <begin position="1"/>
        <end position="39"/>
    </location>
</feature>
<dbReference type="UniPathway" id="UPA00333">
    <property type="reaction ID" value="UER00453"/>
</dbReference>
<feature type="binding site" evidence="1">
    <location>
        <position position="134"/>
    </location>
    <ligand>
        <name>substrate</name>
    </ligand>
</feature>
<dbReference type="GO" id="GO:0004833">
    <property type="term" value="F:L-tryptophan 2,3-dioxygenase activity"/>
    <property type="evidence" value="ECO:0007669"/>
    <property type="project" value="UniProtKB-UniRule"/>
</dbReference>
<proteinExistence type="inferred from homology"/>
<dbReference type="GO" id="GO:0020037">
    <property type="term" value="F:heme binding"/>
    <property type="evidence" value="ECO:0007669"/>
    <property type="project" value="UniProtKB-UniRule"/>
</dbReference>
<comment type="similarity">
    <text evidence="1">Belongs to the tryptophan 2,3-dioxygenase family.</text>
</comment>
<organism evidence="3 4">
    <name type="scientific">Spinactinospora alkalitolerans</name>
    <dbReference type="NCBI Taxonomy" id="687207"/>
    <lineage>
        <taxon>Bacteria</taxon>
        <taxon>Bacillati</taxon>
        <taxon>Actinomycetota</taxon>
        <taxon>Actinomycetes</taxon>
        <taxon>Streptosporangiales</taxon>
        <taxon>Nocardiopsidaceae</taxon>
        <taxon>Spinactinospora</taxon>
    </lineage>
</organism>
<comment type="cofactor">
    <cofactor evidence="1">
        <name>heme</name>
        <dbReference type="ChEBI" id="CHEBI:30413"/>
    </cofactor>
    <text evidence="1">Binds 1 heme group per subunit.</text>
</comment>
<dbReference type="EMBL" id="JACCCC010000001">
    <property type="protein sequence ID" value="NYE48919.1"/>
    <property type="molecule type" value="Genomic_DNA"/>
</dbReference>
<name>A0A852TY42_9ACTN</name>
<keyword evidence="1" id="KW-0349">Heme</keyword>
<keyword evidence="1 3" id="KW-0560">Oxidoreductase</keyword>
<dbReference type="EC" id="1.13.11.11" evidence="1"/>
<feature type="binding site" evidence="1">
    <location>
        <position position="271"/>
    </location>
    <ligand>
        <name>substrate</name>
    </ligand>
</feature>
<keyword evidence="1" id="KW-0823">Tryptophan catabolism</keyword>
<dbReference type="InterPro" id="IPR004981">
    <property type="entry name" value="Trp_2_3_dOase"/>
</dbReference>